<reference evidence="2 3" key="1">
    <citation type="submission" date="2019-02" db="EMBL/GenBank/DDBJ databases">
        <title>Deep-cultivation of Planctomycetes and their phenomic and genomic characterization uncovers novel biology.</title>
        <authorList>
            <person name="Wiegand S."/>
            <person name="Jogler M."/>
            <person name="Boedeker C."/>
            <person name="Pinto D."/>
            <person name="Vollmers J."/>
            <person name="Rivas-Marin E."/>
            <person name="Kohn T."/>
            <person name="Peeters S.H."/>
            <person name="Heuer A."/>
            <person name="Rast P."/>
            <person name="Oberbeckmann S."/>
            <person name="Bunk B."/>
            <person name="Jeske O."/>
            <person name="Meyerdierks A."/>
            <person name="Storesund J.E."/>
            <person name="Kallscheuer N."/>
            <person name="Luecker S."/>
            <person name="Lage O.M."/>
            <person name="Pohl T."/>
            <person name="Merkel B.J."/>
            <person name="Hornburger P."/>
            <person name="Mueller R.-W."/>
            <person name="Bruemmer F."/>
            <person name="Labrenz M."/>
            <person name="Spormann A.M."/>
            <person name="Op Den Camp H."/>
            <person name="Overmann J."/>
            <person name="Amann R."/>
            <person name="Jetten M.S.M."/>
            <person name="Mascher T."/>
            <person name="Medema M.H."/>
            <person name="Devos D.P."/>
            <person name="Kaster A.-K."/>
            <person name="Ovreas L."/>
            <person name="Rohde M."/>
            <person name="Galperin M.Y."/>
            <person name="Jogler C."/>
        </authorList>
    </citation>
    <scope>NUCLEOTIDE SEQUENCE [LARGE SCALE GENOMIC DNA]</scope>
    <source>
        <strain evidence="2 3">Pla52n</strain>
    </source>
</reference>
<proteinExistence type="predicted"/>
<dbReference type="Proteomes" id="UP000320176">
    <property type="component" value="Unassembled WGS sequence"/>
</dbReference>
<protein>
    <submittedName>
        <fullName evidence="2">Tetratricopeptide repeat protein</fullName>
    </submittedName>
</protein>
<evidence type="ECO:0000313" key="3">
    <source>
        <dbReference type="Proteomes" id="UP000320176"/>
    </source>
</evidence>
<dbReference type="InterPro" id="IPR011990">
    <property type="entry name" value="TPR-like_helical_dom_sf"/>
</dbReference>
<evidence type="ECO:0000313" key="2">
    <source>
        <dbReference type="EMBL" id="TWU04229.1"/>
    </source>
</evidence>
<feature type="compositionally biased region" description="Basic and acidic residues" evidence="1">
    <location>
        <begin position="1"/>
        <end position="22"/>
    </location>
</feature>
<feature type="region of interest" description="Disordered" evidence="1">
    <location>
        <begin position="1"/>
        <end position="23"/>
    </location>
</feature>
<name>A0A5C6AYJ1_9BACT</name>
<keyword evidence="3" id="KW-1185">Reference proteome</keyword>
<comment type="caution">
    <text evidence="2">The sequence shown here is derived from an EMBL/GenBank/DDBJ whole genome shotgun (WGS) entry which is preliminary data.</text>
</comment>
<accession>A0A5C6AYJ1</accession>
<organism evidence="2 3">
    <name type="scientific">Stieleria varia</name>
    <dbReference type="NCBI Taxonomy" id="2528005"/>
    <lineage>
        <taxon>Bacteria</taxon>
        <taxon>Pseudomonadati</taxon>
        <taxon>Planctomycetota</taxon>
        <taxon>Planctomycetia</taxon>
        <taxon>Pirellulales</taxon>
        <taxon>Pirellulaceae</taxon>
        <taxon>Stieleria</taxon>
    </lineage>
</organism>
<dbReference type="SUPFAM" id="SSF48452">
    <property type="entry name" value="TPR-like"/>
    <property type="match status" value="1"/>
</dbReference>
<dbReference type="SMART" id="SM00028">
    <property type="entry name" value="TPR"/>
    <property type="match status" value="4"/>
</dbReference>
<dbReference type="EMBL" id="SJPN01000003">
    <property type="protein sequence ID" value="TWU04229.1"/>
    <property type="molecule type" value="Genomic_DNA"/>
</dbReference>
<evidence type="ECO:0000256" key="1">
    <source>
        <dbReference type="SAM" id="MobiDB-lite"/>
    </source>
</evidence>
<gene>
    <name evidence="2" type="ORF">Pla52n_22680</name>
</gene>
<sequence length="711" mass="79423">MSRLSGGDKMEESEKPSAEHGEPAAIHRLTSLPSAFPTDHSPMTKLKSPNVASPFFRRPSCLFPGTAQRQEINSAVRRASFPMLLAIGTCVAVLVVLQAASPVQVWSQDATADGEYSDGESETTDQRVHELIEKLGSDSYATRLRARNELQRMGLEAFDALREAQTHSDSEILSAARFLISSLHVAWAKETDPAEVREALAEYGAQDASERESRIHILASLPDRKGLHALVRLARFESNIALSRLAALLAMKQNVSEDRARQISNAERIREMLRGNQRQASQWLLAYADDLREGQYSESRWQDLIHKQRSELDNALSQTTHASSVLELVRVSAARAAEQGQTAEALRLAIENADLVPARTRGLIDACEWAIDHELFPFVSALQQQHQHVFESHALLMYSAAHAHLSAGEVAKANELAERAAAIRKLPEDETQRTNLSDKEFEEMAYAHMAIGEQLEQRGLFDWAEKEYRLVIDSSDLEMNVGVQARQNMSKLCEELLRHDDAVKWLEPVVERAEKDNKFQNRISILLLSAASLRSKVEYQRALSQMKSGQIDAAKKSLVTAINANPTDINIIITMMQIDDENDPAWTAVISRYWTQSIGRLKSDIASYEARMRRGIPIAARDDLAESLNQYAWLVSNTKGDFQEALRASQRSLVLSPGSPEFLDTLARCHFAVGDVRAAVATQKEALKVWPHSPPLKRQLKEFEAALQDTE</sequence>
<dbReference type="Gene3D" id="1.25.40.10">
    <property type="entry name" value="Tetratricopeptide repeat domain"/>
    <property type="match status" value="2"/>
</dbReference>
<dbReference type="AlphaFoldDB" id="A0A5C6AYJ1"/>
<dbReference type="InterPro" id="IPR019734">
    <property type="entry name" value="TPR_rpt"/>
</dbReference>